<dbReference type="PANTHER" id="PTHR47447:SF17">
    <property type="entry name" value="OS12G0638900 PROTEIN"/>
    <property type="match status" value="1"/>
</dbReference>
<dbReference type="PROSITE" id="PS51375">
    <property type="entry name" value="PPR"/>
    <property type="match status" value="1"/>
</dbReference>
<evidence type="ECO:0000313" key="8">
    <source>
        <dbReference type="Proteomes" id="UP001152797"/>
    </source>
</evidence>
<dbReference type="OrthoDB" id="185373at2759"/>
<evidence type="ECO:0000256" key="2">
    <source>
        <dbReference type="PROSITE-ProRule" id="PRU00708"/>
    </source>
</evidence>
<dbReference type="SUPFAM" id="SSF48613">
    <property type="entry name" value="Heme oxygenase-like"/>
    <property type="match status" value="1"/>
</dbReference>
<feature type="region of interest" description="Disordered" evidence="4">
    <location>
        <begin position="174"/>
        <end position="194"/>
    </location>
</feature>
<sequence length="1195" mass="133004">MAETSLGPNRRKLLAEELRRFDFPPLPEKPGLWEKLCAAIENGPRGQEEKLFKEFLQLHEQRFEGQMRLWRLDADIRWARLKKLQQKLQEAETELGEAEKNMEEQDASAGAQLLSSISFEDADAFSEGVVEDLRAQQPPGPGEDVSPVSPMSHVSWELLPGEQPEAMAVAKATPGASNRMSPVNGGPDPQKLNLEDFKPVKPWITRDQTCKGPYKLAIKDSMKASFSKSMWKALDILADLVLLGGLVRKGPRADLRAYNMTLGACAGQQLWETTLQLFLRMTSSKMSPDLISLSAVVDACARASKQRQAVKFQQIWSDRCHRTTMFELLRFTRRLPNMEKDEKVPAPRGSFFNIGSLVNRSLWAEALTLFWRIARCGEFEVTTKLLNIGLVACQRGHRSADALLLLKKSSNPESDLPQPDLESYSVTMRALGEAAARRHGSEAEAEAEGWRQALQLLEELRERRLSATTRTYNSLASACSRGHAWLEASKLLSTAADQGLPWDLFSYNIAIQGCHRSAAGPKLTTLLRQMEHDKVEPNAVTFTTAIGACERSQRWELALDFFRRLKASQDHIGAITSNAVMAACAAGHAWGESVRIFWDMLLSGTADAASMANVLKAYKTTSQWQEACWHLFEVPSAFQLVPSWQHCVSVADACSLASLWQRALSLLWTPRAPLEYRCSAAISACKNAIVAGPQDADGLWQHAVALYAQRKQQEGATSSLDANDLVGTASALISVFEKMGMWESALQIFSEIQSPNRVNYITILLALLAGDEAQLARKLYLQSPLLSQALRPLESLETSGIEDKELPVTLDLHELPVEVATLALEVLLKDLQDPSYPSDPSDPSDPNSEIRKSVQLHIITGHALHRSAPGATGVTPRRVWQAVLSLLETWPGVELREPGDNPGLVSCVLRDPCHEAPSGTPGPRDPGPAAPWTRMALERESFTEEVAKRLTNHVVLADLRTGKLPKDQADLLLKTLLLEQYFVCNSDLRTLRASCEKFGHVQGYKTFLEFFRDGEAFALGEHQKMCQLLGLSDEQLEAHVPHHKCQAYPSYFSSILLHHSPVVAAAAFVVNFPAWGQMCGILRDSLLVHYDYQMEDLGFLDFFATPIPNLRELVDEVFATEGQKVSYVQLRRSVRLLQEYELLFWDGIWEQVQTPGSEFLGWHLPNFTKQSSCFGNIHKAHQGTVVQQPCGHGLC</sequence>
<evidence type="ECO:0000259" key="5">
    <source>
        <dbReference type="Pfam" id="PF03070"/>
    </source>
</evidence>
<dbReference type="EMBL" id="CAMXCT020002240">
    <property type="protein sequence ID" value="CAL1150144.1"/>
    <property type="molecule type" value="Genomic_DNA"/>
</dbReference>
<dbReference type="GO" id="GO:0006772">
    <property type="term" value="P:thiamine metabolic process"/>
    <property type="evidence" value="ECO:0007669"/>
    <property type="project" value="UniProtKB-ARBA"/>
</dbReference>
<reference evidence="7 8" key="2">
    <citation type="submission" date="2024-05" db="EMBL/GenBank/DDBJ databases">
        <authorList>
            <person name="Chen Y."/>
            <person name="Shah S."/>
            <person name="Dougan E. K."/>
            <person name="Thang M."/>
            <person name="Chan C."/>
        </authorList>
    </citation>
    <scope>NUCLEOTIDE SEQUENCE [LARGE SCALE GENOMIC DNA]</scope>
</reference>
<accession>A0A9P1G0T3</accession>
<reference evidence="6" key="1">
    <citation type="submission" date="2022-10" db="EMBL/GenBank/DDBJ databases">
        <authorList>
            <person name="Chen Y."/>
            <person name="Dougan E. K."/>
            <person name="Chan C."/>
            <person name="Rhodes N."/>
            <person name="Thang M."/>
        </authorList>
    </citation>
    <scope>NUCLEOTIDE SEQUENCE</scope>
</reference>
<dbReference type="Gene3D" id="1.25.40.10">
    <property type="entry name" value="Tetratricopeptide repeat domain"/>
    <property type="match status" value="4"/>
</dbReference>
<dbReference type="Gene3D" id="1.20.910.10">
    <property type="entry name" value="Heme oxygenase-like"/>
    <property type="match status" value="1"/>
</dbReference>
<gene>
    <name evidence="6" type="ORF">C1SCF055_LOCUS23213</name>
</gene>
<feature type="domain" description="Thiaminase-2/PQQC" evidence="5">
    <location>
        <begin position="947"/>
        <end position="1150"/>
    </location>
</feature>
<dbReference type="InterPro" id="IPR016084">
    <property type="entry name" value="Haem_Oase-like_multi-hlx"/>
</dbReference>
<proteinExistence type="predicted"/>
<dbReference type="Pfam" id="PF01535">
    <property type="entry name" value="PPR"/>
    <property type="match status" value="1"/>
</dbReference>
<keyword evidence="8" id="KW-1185">Reference proteome</keyword>
<dbReference type="PANTHER" id="PTHR47447">
    <property type="entry name" value="OS03G0856100 PROTEIN"/>
    <property type="match status" value="1"/>
</dbReference>
<dbReference type="AlphaFoldDB" id="A0A9P1G0T3"/>
<dbReference type="Pfam" id="PF03070">
    <property type="entry name" value="TENA_THI-4"/>
    <property type="match status" value="1"/>
</dbReference>
<feature type="coiled-coil region" evidence="3">
    <location>
        <begin position="81"/>
        <end position="108"/>
    </location>
</feature>
<dbReference type="Pfam" id="PF13812">
    <property type="entry name" value="PPR_3"/>
    <property type="match status" value="1"/>
</dbReference>
<name>A0A9P1G0T3_9DINO</name>
<protein>
    <submittedName>
        <fullName evidence="7">Pentatricopeptide repeat-containing protein, chloroplastic</fullName>
    </submittedName>
</protein>
<dbReference type="EMBL" id="CAMXCT010002240">
    <property type="protein sequence ID" value="CAI3996769.1"/>
    <property type="molecule type" value="Genomic_DNA"/>
</dbReference>
<evidence type="ECO:0000256" key="3">
    <source>
        <dbReference type="SAM" id="Coils"/>
    </source>
</evidence>
<comment type="caution">
    <text evidence="6">The sequence shown here is derived from an EMBL/GenBank/DDBJ whole genome shotgun (WGS) entry which is preliminary data.</text>
</comment>
<dbReference type="InterPro" id="IPR011990">
    <property type="entry name" value="TPR-like_helical_dom_sf"/>
</dbReference>
<organism evidence="6">
    <name type="scientific">Cladocopium goreaui</name>
    <dbReference type="NCBI Taxonomy" id="2562237"/>
    <lineage>
        <taxon>Eukaryota</taxon>
        <taxon>Sar</taxon>
        <taxon>Alveolata</taxon>
        <taxon>Dinophyceae</taxon>
        <taxon>Suessiales</taxon>
        <taxon>Symbiodiniaceae</taxon>
        <taxon>Cladocopium</taxon>
    </lineage>
</organism>
<dbReference type="Proteomes" id="UP001152797">
    <property type="component" value="Unassembled WGS sequence"/>
</dbReference>
<evidence type="ECO:0000256" key="4">
    <source>
        <dbReference type="SAM" id="MobiDB-lite"/>
    </source>
</evidence>
<dbReference type="InterPro" id="IPR004305">
    <property type="entry name" value="Thiaminase-2/PQQC"/>
</dbReference>
<dbReference type="EMBL" id="CAMXCT030002240">
    <property type="protein sequence ID" value="CAL4784081.1"/>
    <property type="molecule type" value="Genomic_DNA"/>
</dbReference>
<keyword evidence="3" id="KW-0175">Coiled coil</keyword>
<evidence type="ECO:0000313" key="7">
    <source>
        <dbReference type="EMBL" id="CAL4784081.1"/>
    </source>
</evidence>
<evidence type="ECO:0000313" key="6">
    <source>
        <dbReference type="EMBL" id="CAI3996769.1"/>
    </source>
</evidence>
<feature type="repeat" description="PPR" evidence="2">
    <location>
        <begin position="254"/>
        <end position="288"/>
    </location>
</feature>
<keyword evidence="1" id="KW-0677">Repeat</keyword>
<evidence type="ECO:0000256" key="1">
    <source>
        <dbReference type="ARBA" id="ARBA00022737"/>
    </source>
</evidence>
<dbReference type="InterPro" id="IPR002885">
    <property type="entry name" value="PPR_rpt"/>
</dbReference>